<dbReference type="OrthoDB" id="8445115at2"/>
<protein>
    <recommendedName>
        <fullName evidence="7">Host specificity protein</fullName>
    </recommendedName>
</protein>
<evidence type="ECO:0000259" key="2">
    <source>
        <dbReference type="Pfam" id="PF13547"/>
    </source>
</evidence>
<proteinExistence type="predicted"/>
<reference evidence="5 6" key="1">
    <citation type="submission" date="2018-08" db="EMBL/GenBank/DDBJ databases">
        <title>Parvularcula sp. SM1705, isolated from surface water of the South Sea China.</title>
        <authorList>
            <person name="Sun L."/>
        </authorList>
    </citation>
    <scope>NUCLEOTIDE SEQUENCE [LARGE SCALE GENOMIC DNA]</scope>
    <source>
        <strain evidence="5 6">SM1705</strain>
    </source>
</reference>
<dbReference type="InterPro" id="IPR056490">
    <property type="entry name" value="Rcc01698_C"/>
</dbReference>
<sequence length="1269" mass="136385">MTVAAAAASQFVVSAANAAAPYIANAAANYAASQALTAAQNLIFGPVVRRHEGPRREEIRFHNAAEGAGIPRVYGRQRIGGQTLWITDFQEVTEVIKQSSGGKGITRSVETQHTVYRYTVSIAIGLCEGEISRLARVWADGRPVSMKDWNVRIYKGTEDQLPDPLIEAVEGVGAAPAYRGLAYLVIENLPLDDFGNRVPQFNFEVERQLLTDHPEALENLVTAVTLIPGSGESVYSTTPLFLEAEEGVTQPDNVHNSPGETDAAVSIDHLVSTFPHLEAVSLVVSWFGSDLRAGDCVIEPRIEDSTRVLVPDEWSVAGVDREAATEVSRIDGAPAYGGTTSDQGVTEMIAALHDRGLEVMFHPFILMDIPAGNGLADPYGGGEQGAYPWRGRITAHPLASVDKTAAARTQVSSFFATYRPMILHYAALCAEAGGVESFLIGSELRGLTRLRDETGTFPAVDELVTLASEVRAILGAGTKISYGADWSEYGAYQPGDGSGDVLFPLDDLWADEDVDFIGIDNYMPLTDWRDGGGHLDAEDWDSPYDRDYLQARIAGGENYDWYYADLTARDAQTRTPISDTAHGEDWIFRSKDLTGWWGEAHYPRPDGVRAATPTAWVPESKPIRFTEIGCAAIDKGANQPNVFLDPKSAESAVPYYSSGERDDLAARRFLEAQLSYWPEEENNPVSSLYAGPMLSSDRLYLYAWDARPFPDFPARGDIWADWRNWVTGHWLNGRAGRVPLSALIQHIAADAGLTQVDASACEALVTGYMLGQPMTGRAALEPLFELYQLDAVERAGVLIVKPRTGISSVSITEDDMVITDENPPLTIARAQESDLPAQLIVTYTDGLSDYQPGVATVTAPGAHGVSAARIDTAVVLEAGEAEGRAETLLVEARALRTSLSFALPSGDMTIELSDVLTVEALSGELHDCRITSITDGPYRAIEAVRTDRGLFTPRYTGLSTRPGELPRIAGPAAFEILDIPLLPAGQDGAFLRAAAYAAPWPGRVNVYRGSGTEAALIGGVSHPASLGRLVAALSPGPVSRWDEGNVLRVRMVSGHLASLTEEAALSGAGQLAVRSTTGEWEILSFRDAVLEEDGSYTLRHLLRGQRGTEEEALAGAAYGARVVMLGTGLEAEPLDPSLWGTEGIWQAGPAGKPPGAFPYREQTVRLTGSGARPFAPAHVTATPSGDDLMISWVRRSRIGGDGWSAGDIPLGESSERYLVRARAEDDTILHEEEVTTPSLTIAASGVARVEVRQISASFGAGRAASVDIA</sequence>
<evidence type="ECO:0000256" key="1">
    <source>
        <dbReference type="SAM" id="SignalP"/>
    </source>
</evidence>
<dbReference type="Pfam" id="PF23666">
    <property type="entry name" value="Rcc01698_C"/>
    <property type="match status" value="1"/>
</dbReference>
<dbReference type="InterPro" id="IPR025195">
    <property type="entry name" value="GTA_TIM_dom"/>
</dbReference>
<keyword evidence="1" id="KW-0732">Signal</keyword>
<feature type="domain" description="GTA TIM-barrel-like" evidence="2">
    <location>
        <begin position="417"/>
        <end position="713"/>
    </location>
</feature>
<evidence type="ECO:0000313" key="5">
    <source>
        <dbReference type="EMBL" id="RFB05939.1"/>
    </source>
</evidence>
<dbReference type="Pfam" id="PF13547">
    <property type="entry name" value="GTA_TIM"/>
    <property type="match status" value="1"/>
</dbReference>
<evidence type="ECO:0000259" key="3">
    <source>
        <dbReference type="Pfam" id="PF13550"/>
    </source>
</evidence>
<dbReference type="InterPro" id="IPR017853">
    <property type="entry name" value="GH"/>
</dbReference>
<comment type="caution">
    <text evidence="5">The sequence shown here is derived from an EMBL/GenBank/DDBJ whole genome shotgun (WGS) entry which is preliminary data.</text>
</comment>
<feature type="domain" description="Rcc01698-like C-terminal" evidence="4">
    <location>
        <begin position="1024"/>
        <end position="1123"/>
    </location>
</feature>
<dbReference type="EMBL" id="QUQO01000001">
    <property type="protein sequence ID" value="RFB05939.1"/>
    <property type="molecule type" value="Genomic_DNA"/>
</dbReference>
<feature type="signal peptide" evidence="1">
    <location>
        <begin position="1"/>
        <end position="18"/>
    </location>
</feature>
<dbReference type="CDD" id="cd19607">
    <property type="entry name" value="GTA_TIM-barrel-like"/>
    <property type="match status" value="1"/>
</dbReference>
<evidence type="ECO:0000313" key="6">
    <source>
        <dbReference type="Proteomes" id="UP000264589"/>
    </source>
</evidence>
<name>A0A371RKE6_9PROT</name>
<dbReference type="AlphaFoldDB" id="A0A371RKE6"/>
<dbReference type="Gene3D" id="3.20.20.80">
    <property type="entry name" value="Glycosidases"/>
    <property type="match status" value="1"/>
</dbReference>
<dbReference type="Proteomes" id="UP000264589">
    <property type="component" value="Unassembled WGS sequence"/>
</dbReference>
<gene>
    <name evidence="5" type="ORF">DX908_12080</name>
</gene>
<dbReference type="SUPFAM" id="SSF51445">
    <property type="entry name" value="(Trans)glycosidases"/>
    <property type="match status" value="1"/>
</dbReference>
<dbReference type="Pfam" id="PF13550">
    <property type="entry name" value="Phage-tail_3"/>
    <property type="match status" value="1"/>
</dbReference>
<dbReference type="InterPro" id="IPR032876">
    <property type="entry name" value="J_dom"/>
</dbReference>
<accession>A0A371RKE6</accession>
<dbReference type="InParanoid" id="A0A371RKE6"/>
<keyword evidence="6" id="KW-1185">Reference proteome</keyword>
<feature type="chain" id="PRO_5016779596" description="Host specificity protein" evidence="1">
    <location>
        <begin position="19"/>
        <end position="1269"/>
    </location>
</feature>
<organism evidence="5 6">
    <name type="scientific">Parvularcula marina</name>
    <dbReference type="NCBI Taxonomy" id="2292771"/>
    <lineage>
        <taxon>Bacteria</taxon>
        <taxon>Pseudomonadati</taxon>
        <taxon>Pseudomonadota</taxon>
        <taxon>Alphaproteobacteria</taxon>
        <taxon>Parvularculales</taxon>
        <taxon>Parvularculaceae</taxon>
        <taxon>Parvularcula</taxon>
    </lineage>
</organism>
<evidence type="ECO:0008006" key="7">
    <source>
        <dbReference type="Google" id="ProtNLM"/>
    </source>
</evidence>
<evidence type="ECO:0000259" key="4">
    <source>
        <dbReference type="Pfam" id="PF23666"/>
    </source>
</evidence>
<feature type="domain" description="Tip attachment protein J" evidence="3">
    <location>
        <begin position="772"/>
        <end position="935"/>
    </location>
</feature>
<dbReference type="RefSeq" id="WP_116392571.1">
    <property type="nucleotide sequence ID" value="NZ_QUQO01000001.1"/>
</dbReference>